<proteinExistence type="predicted"/>
<gene>
    <name evidence="2" type="ORF">DP939_24115</name>
</gene>
<accession>A0A366LWA1</accession>
<name>A0A366LWA1_9ACTN</name>
<keyword evidence="3" id="KW-1185">Reference proteome</keyword>
<keyword evidence="1" id="KW-0472">Membrane</keyword>
<dbReference type="Proteomes" id="UP000253303">
    <property type="component" value="Unassembled WGS sequence"/>
</dbReference>
<dbReference type="AlphaFoldDB" id="A0A366LWA1"/>
<keyword evidence="1" id="KW-1133">Transmembrane helix</keyword>
<organism evidence="2 3">
    <name type="scientific">Spongiactinospora rosea</name>
    <dbReference type="NCBI Taxonomy" id="2248750"/>
    <lineage>
        <taxon>Bacteria</taxon>
        <taxon>Bacillati</taxon>
        <taxon>Actinomycetota</taxon>
        <taxon>Actinomycetes</taxon>
        <taxon>Streptosporangiales</taxon>
        <taxon>Streptosporangiaceae</taxon>
        <taxon>Spongiactinospora</taxon>
    </lineage>
</organism>
<feature type="transmembrane region" description="Helical" evidence="1">
    <location>
        <begin position="38"/>
        <end position="60"/>
    </location>
</feature>
<dbReference type="EMBL" id="QMEY01000011">
    <property type="protein sequence ID" value="RBQ17472.1"/>
    <property type="molecule type" value="Genomic_DNA"/>
</dbReference>
<comment type="caution">
    <text evidence="2">The sequence shown here is derived from an EMBL/GenBank/DDBJ whole genome shotgun (WGS) entry which is preliminary data.</text>
</comment>
<sequence>MLADWVTIVLGIVIIFLAVVTALGFRRKENGPGWRFTWWAWVTAVGNVVFGVLLVAVRVWGGG</sequence>
<protein>
    <submittedName>
        <fullName evidence="2">Uncharacterized protein</fullName>
    </submittedName>
</protein>
<reference evidence="2 3" key="1">
    <citation type="submission" date="2018-06" db="EMBL/GenBank/DDBJ databases">
        <title>Sphaerisporangium craniellae sp. nov., isolated from a marine sponge in the South China Sea.</title>
        <authorList>
            <person name="Li L."/>
        </authorList>
    </citation>
    <scope>NUCLEOTIDE SEQUENCE [LARGE SCALE GENOMIC DNA]</scope>
    <source>
        <strain evidence="2 3">LHW63015</strain>
    </source>
</reference>
<evidence type="ECO:0000313" key="2">
    <source>
        <dbReference type="EMBL" id="RBQ17472.1"/>
    </source>
</evidence>
<feature type="transmembrane region" description="Helical" evidence="1">
    <location>
        <begin position="6"/>
        <end position="26"/>
    </location>
</feature>
<evidence type="ECO:0000256" key="1">
    <source>
        <dbReference type="SAM" id="Phobius"/>
    </source>
</evidence>
<keyword evidence="1" id="KW-0812">Transmembrane</keyword>
<evidence type="ECO:0000313" key="3">
    <source>
        <dbReference type="Proteomes" id="UP000253303"/>
    </source>
</evidence>